<dbReference type="RefSeq" id="WP_023579752.1">
    <property type="nucleotide sequence ID" value="NZ_AVGG01000012.1"/>
</dbReference>
<sequence>MNDAHLHMLVNHFPIIGTIFGLGILIAGVFFKNDAIKNTAYILFVVAAIFGFASMNTGEGAEELAEKLPSVTHEIIHEHEEIAEKLALVLYALGAVSLLGLFLNIKKHAKANMITYLAIVIAAVGVFLAQKTGTTGGEIRHTEIRENAAAIAGSTQETTEPDHNDNH</sequence>
<dbReference type="STRING" id="1341181.FLJC2902T_21750"/>
<keyword evidence="1" id="KW-0812">Transmembrane</keyword>
<keyword evidence="1" id="KW-0472">Membrane</keyword>
<feature type="domain" description="DUF2231" evidence="2">
    <location>
        <begin position="6"/>
        <end position="139"/>
    </location>
</feature>
<evidence type="ECO:0000259" key="2">
    <source>
        <dbReference type="Pfam" id="PF09990"/>
    </source>
</evidence>
<dbReference type="Proteomes" id="UP000018004">
    <property type="component" value="Unassembled WGS sequence"/>
</dbReference>
<evidence type="ECO:0000313" key="4">
    <source>
        <dbReference type="Proteomes" id="UP000018004"/>
    </source>
</evidence>
<protein>
    <recommendedName>
        <fullName evidence="2">DUF2231 domain-containing protein</fullName>
    </recommendedName>
</protein>
<evidence type="ECO:0000313" key="3">
    <source>
        <dbReference type="EMBL" id="ESU27201.1"/>
    </source>
</evidence>
<dbReference type="InterPro" id="IPR019251">
    <property type="entry name" value="DUF2231_TM"/>
</dbReference>
<feature type="transmembrane region" description="Helical" evidence="1">
    <location>
        <begin position="38"/>
        <end position="55"/>
    </location>
</feature>
<dbReference type="OrthoDB" id="853672at2"/>
<gene>
    <name evidence="3" type="ORF">FLJC2902T_21750</name>
</gene>
<dbReference type="Pfam" id="PF09990">
    <property type="entry name" value="DUF2231"/>
    <property type="match status" value="1"/>
</dbReference>
<organism evidence="3 4">
    <name type="scientific">Flavobacterium limnosediminis JC2902</name>
    <dbReference type="NCBI Taxonomy" id="1341181"/>
    <lineage>
        <taxon>Bacteria</taxon>
        <taxon>Pseudomonadati</taxon>
        <taxon>Bacteroidota</taxon>
        <taxon>Flavobacteriia</taxon>
        <taxon>Flavobacteriales</taxon>
        <taxon>Flavobacteriaceae</taxon>
        <taxon>Flavobacterium</taxon>
    </lineage>
</organism>
<dbReference type="eggNOG" id="ENOG5032TXH">
    <property type="taxonomic scope" value="Bacteria"/>
</dbReference>
<feature type="transmembrane region" description="Helical" evidence="1">
    <location>
        <begin position="111"/>
        <end position="129"/>
    </location>
</feature>
<name>V6SKU1_9FLAO</name>
<dbReference type="PATRIC" id="fig|1341181.4.peg.2140"/>
<dbReference type="AlphaFoldDB" id="V6SKU1"/>
<evidence type="ECO:0000256" key="1">
    <source>
        <dbReference type="SAM" id="Phobius"/>
    </source>
</evidence>
<dbReference type="EMBL" id="AVGG01000012">
    <property type="protein sequence ID" value="ESU27201.1"/>
    <property type="molecule type" value="Genomic_DNA"/>
</dbReference>
<keyword evidence="1" id="KW-1133">Transmembrane helix</keyword>
<accession>V6SKU1</accession>
<reference evidence="3 4" key="1">
    <citation type="submission" date="2013-08" db="EMBL/GenBank/DDBJ databases">
        <title>Flavobacterium limnosediminis JC2902 genome sequencing.</title>
        <authorList>
            <person name="Lee K."/>
            <person name="Yi H."/>
            <person name="Park S."/>
            <person name="Chun J."/>
        </authorList>
    </citation>
    <scope>NUCLEOTIDE SEQUENCE [LARGE SCALE GENOMIC DNA]</scope>
    <source>
        <strain evidence="3 4">JC2902</strain>
    </source>
</reference>
<feature type="transmembrane region" description="Helical" evidence="1">
    <location>
        <begin position="86"/>
        <end position="104"/>
    </location>
</feature>
<comment type="caution">
    <text evidence="3">The sequence shown here is derived from an EMBL/GenBank/DDBJ whole genome shotgun (WGS) entry which is preliminary data.</text>
</comment>
<feature type="transmembrane region" description="Helical" evidence="1">
    <location>
        <begin position="12"/>
        <end position="31"/>
    </location>
</feature>
<proteinExistence type="predicted"/>
<keyword evidence="4" id="KW-1185">Reference proteome</keyword>